<accession>A0ABX1NXD0</accession>
<dbReference type="RefSeq" id="WP_169203246.1">
    <property type="nucleotide sequence ID" value="NZ_CP059467.1"/>
</dbReference>
<dbReference type="EMBL" id="WTVP01000043">
    <property type="protein sequence ID" value="NMG16674.1"/>
    <property type="molecule type" value="Genomic_DNA"/>
</dbReference>
<comment type="caution">
    <text evidence="1">The sequence shown here is derived from an EMBL/GenBank/DDBJ whole genome shotgun (WGS) entry which is preliminary data.</text>
</comment>
<dbReference type="Proteomes" id="UP000633943">
    <property type="component" value="Unassembled WGS sequence"/>
</dbReference>
<sequence>MTNPIPQTPAEYDTTRIIERPGGFYWQSTEDGKEFGPFATLLEAVKDMEYNADSGVEVGETTEEAEDEVGIADWIDPETGLPAEAGVPRIEDH</sequence>
<evidence type="ECO:0000313" key="1">
    <source>
        <dbReference type="EMBL" id="NMG16674.1"/>
    </source>
</evidence>
<evidence type="ECO:0000313" key="2">
    <source>
        <dbReference type="Proteomes" id="UP000633943"/>
    </source>
</evidence>
<gene>
    <name evidence="1" type="ORF">GPA24_14205</name>
</gene>
<name>A0ABX1NXD0_9RHOO</name>
<keyword evidence="2" id="KW-1185">Reference proteome</keyword>
<proteinExistence type="predicted"/>
<protein>
    <submittedName>
        <fullName evidence="1">Uncharacterized protein</fullName>
    </submittedName>
</protein>
<organism evidence="1 2">
    <name type="scientific">Aromatoleum bremense</name>
    <dbReference type="NCBI Taxonomy" id="76115"/>
    <lineage>
        <taxon>Bacteria</taxon>
        <taxon>Pseudomonadati</taxon>
        <taxon>Pseudomonadota</taxon>
        <taxon>Betaproteobacteria</taxon>
        <taxon>Rhodocyclales</taxon>
        <taxon>Rhodocyclaceae</taxon>
        <taxon>Aromatoleum</taxon>
    </lineage>
</organism>
<reference evidence="1 2" key="1">
    <citation type="submission" date="2019-12" db="EMBL/GenBank/DDBJ databases">
        <title>Comparative genomics gives insights into the taxonomy of the Azoarcus-Aromatoleum group and reveals separate origins of nif in the plant-associated Azoarcus and non-plant-associated Aromatoleum sub-groups.</title>
        <authorList>
            <person name="Lafos M."/>
            <person name="Maluk M."/>
            <person name="Batista M."/>
            <person name="Junghare M."/>
            <person name="Carmona M."/>
            <person name="Faoro H."/>
            <person name="Cruz L.M."/>
            <person name="Battistoni F."/>
            <person name="De Souza E."/>
            <person name="Pedrosa F."/>
            <person name="Chen W.-M."/>
            <person name="Poole P.S."/>
            <person name="Dixon R.A."/>
            <person name="James E.K."/>
        </authorList>
    </citation>
    <scope>NUCLEOTIDE SEQUENCE [LARGE SCALE GENOMIC DNA]</scope>
    <source>
        <strain evidence="1 2">PbN1</strain>
    </source>
</reference>